<feature type="compositionally biased region" description="Low complexity" evidence="1">
    <location>
        <begin position="268"/>
        <end position="277"/>
    </location>
</feature>
<sequence length="681" mass="72064">MGFTIPSLPSGFFSTLIDVSPPVYYPPAKPTPPRDRSRSKTTNADSPRRPGVQTHRSSYSISYPSSHLVHQTDTPSPDSPSSSRPRLGNLLHASVSASDVSEKLWEPLPGGGLNERRGSIGSSSIASSTFGGDGGTPTKPTHRRSQSALPLPASAKRPPLASLPSLNRQRPNASPMGRLQEFSRNALGSTSAVSLPTLAEMETDTSSSGGGISGSVPVSPIIRPLRRTRSQTTSIVPVPPSSPVLGPTSPTGSSVNSDLEEAEDLQGVTVSGPVFSSVPPPQYQSMPPPSYPPLVLPMSSRSRVVVPSRPPASPRSWSTQDINARPPSFQHQRRASIESNGSVSLSDVAVLATWSFPASPEKPVTTDNDGEAERGRKPGPSERLKERLRTISGVETTSSLPTSLSLSLGMGGGGSGSPISQRGTPPRGTGGVVRPSRPLPSHLNNRHRHTHSSPNLLQIPTPPSKPVLSSMGPPAAPTFNGGGPLFPPPPRPQRRPTTTRLRKPNPLSMPIESSHSHVHGHGYGSQYRQGHGGGEKELSSSPGSMVSDTDTSSILCPSPTSSVKSLPVIPTIQLPVRTERDRSESGAGRKRGSVTEDTTETWDKAWWRIPSFGKARSRSNSMTTQATTTTQEDPAMNSGNGNDDLITIYGQKGKLEDGLSTLESCSGVGEDDEDYIDLDNM</sequence>
<reference evidence="2" key="2">
    <citation type="submission" date="2024-01" db="EMBL/GenBank/DDBJ databases">
        <title>Comparative genomics of Cryptococcus and Kwoniella reveals pathogenesis evolution and contrasting modes of karyotype evolution via chromosome fusion or intercentromeric recombination.</title>
        <authorList>
            <person name="Coelho M.A."/>
            <person name="David-Palma M."/>
            <person name="Shea T."/>
            <person name="Bowers K."/>
            <person name="McGinley-Smith S."/>
            <person name="Mohammad A.W."/>
            <person name="Gnirke A."/>
            <person name="Yurkov A.M."/>
            <person name="Nowrousian M."/>
            <person name="Sun S."/>
            <person name="Cuomo C.A."/>
            <person name="Heitman J."/>
        </authorList>
    </citation>
    <scope>NUCLEOTIDE SEQUENCE</scope>
    <source>
        <strain evidence="2">CBS 12478</strain>
    </source>
</reference>
<keyword evidence="3" id="KW-1185">Reference proteome</keyword>
<feature type="region of interest" description="Disordered" evidence="1">
    <location>
        <begin position="23"/>
        <end position="342"/>
    </location>
</feature>
<feature type="compositionally biased region" description="Low complexity" evidence="1">
    <location>
        <begin position="119"/>
        <end position="128"/>
    </location>
</feature>
<feature type="compositionally biased region" description="Low complexity" evidence="1">
    <location>
        <begin position="296"/>
        <end position="307"/>
    </location>
</feature>
<feature type="compositionally biased region" description="Low complexity" evidence="1">
    <location>
        <begin position="57"/>
        <end position="86"/>
    </location>
</feature>
<dbReference type="GeneID" id="43591294"/>
<name>A0A5M6BVV4_9TREE</name>
<feature type="compositionally biased region" description="Polar residues" evidence="1">
    <location>
        <begin position="539"/>
        <end position="563"/>
    </location>
</feature>
<organism evidence="2 3">
    <name type="scientific">Kwoniella shandongensis</name>
    <dbReference type="NCBI Taxonomy" id="1734106"/>
    <lineage>
        <taxon>Eukaryota</taxon>
        <taxon>Fungi</taxon>
        <taxon>Dikarya</taxon>
        <taxon>Basidiomycota</taxon>
        <taxon>Agaricomycotina</taxon>
        <taxon>Tremellomycetes</taxon>
        <taxon>Tremellales</taxon>
        <taxon>Cryptococcaceae</taxon>
        <taxon>Kwoniella</taxon>
    </lineage>
</organism>
<proteinExistence type="predicted"/>
<feature type="region of interest" description="Disordered" evidence="1">
    <location>
        <begin position="662"/>
        <end position="681"/>
    </location>
</feature>
<evidence type="ECO:0000313" key="2">
    <source>
        <dbReference type="EMBL" id="WWD15602.1"/>
    </source>
</evidence>
<feature type="compositionally biased region" description="Polar residues" evidence="1">
    <location>
        <begin position="182"/>
        <end position="194"/>
    </location>
</feature>
<dbReference type="Proteomes" id="UP000322225">
    <property type="component" value="Chromosome 1"/>
</dbReference>
<dbReference type="KEGG" id="ksn:43591294"/>
<feature type="region of interest" description="Disordered" evidence="1">
    <location>
        <begin position="355"/>
        <end position="563"/>
    </location>
</feature>
<feature type="compositionally biased region" description="Pro residues" evidence="1">
    <location>
        <begin position="278"/>
        <end position="295"/>
    </location>
</feature>
<feature type="compositionally biased region" description="Basic and acidic residues" evidence="1">
    <location>
        <begin position="371"/>
        <end position="389"/>
    </location>
</feature>
<feature type="compositionally biased region" description="Acidic residues" evidence="1">
    <location>
        <begin position="669"/>
        <end position="681"/>
    </location>
</feature>
<dbReference type="RefSeq" id="XP_031858623.1">
    <property type="nucleotide sequence ID" value="XM_032007126.1"/>
</dbReference>
<protein>
    <submittedName>
        <fullName evidence="2">Uncharacterized protein</fullName>
    </submittedName>
</protein>
<evidence type="ECO:0000313" key="3">
    <source>
        <dbReference type="Proteomes" id="UP000322225"/>
    </source>
</evidence>
<reference evidence="2" key="1">
    <citation type="submission" date="2017-08" db="EMBL/GenBank/DDBJ databases">
        <authorList>
            <person name="Cuomo C."/>
            <person name="Billmyre B."/>
            <person name="Heitman J."/>
        </authorList>
    </citation>
    <scope>NUCLEOTIDE SEQUENCE</scope>
    <source>
        <strain evidence="2">CBS 12478</strain>
    </source>
</reference>
<dbReference type="OrthoDB" id="2564865at2759"/>
<feature type="region of interest" description="Disordered" evidence="1">
    <location>
        <begin position="616"/>
        <end position="644"/>
    </location>
</feature>
<feature type="compositionally biased region" description="Low complexity" evidence="1">
    <location>
        <begin position="396"/>
        <end position="408"/>
    </location>
</feature>
<gene>
    <name evidence="2" type="ORF">CI109_100024</name>
</gene>
<feature type="compositionally biased region" description="Low complexity" evidence="1">
    <location>
        <begin position="243"/>
        <end position="254"/>
    </location>
</feature>
<accession>A0A5M6BVV4</accession>
<feature type="region of interest" description="Disordered" evidence="1">
    <location>
        <begin position="577"/>
        <end position="597"/>
    </location>
</feature>
<dbReference type="AlphaFoldDB" id="A0A5M6BVV4"/>
<evidence type="ECO:0000256" key="1">
    <source>
        <dbReference type="SAM" id="MobiDB-lite"/>
    </source>
</evidence>
<dbReference type="EMBL" id="CP144051">
    <property type="protein sequence ID" value="WWD15602.1"/>
    <property type="molecule type" value="Genomic_DNA"/>
</dbReference>